<comment type="subunit">
    <text evidence="2">DNA polymerase III contains a core (composed of alpha, epsilon and theta chains) that associates with a tau subunit. This core dimerizes to form the POLIII' complex. PolIII' associates with the gamma complex (composed of gamma, delta, delta', psi and chi chains) and with the beta chain to form the complete DNA polymerase III complex.</text>
</comment>
<comment type="function">
    <text evidence="1">DNA polymerase III is a complex, multichain enzyme responsible for most of the replicative synthesis in bacteria. The epsilon subunit contain the editing function and is a proofreading 3'-5' exonuclease.</text>
</comment>
<dbReference type="InterPro" id="IPR036397">
    <property type="entry name" value="RNaseH_sf"/>
</dbReference>
<accession>A0A0C1EQ30</accession>
<dbReference type="GO" id="GO:0003887">
    <property type="term" value="F:DNA-directed DNA polymerase activity"/>
    <property type="evidence" value="ECO:0007669"/>
    <property type="project" value="UniProtKB-EC"/>
</dbReference>
<dbReference type="GO" id="GO:0005829">
    <property type="term" value="C:cytosol"/>
    <property type="evidence" value="ECO:0007669"/>
    <property type="project" value="TreeGrafter"/>
</dbReference>
<organism evidence="4 5">
    <name type="scientific">Parachlamydia acanthamoebae</name>
    <dbReference type="NCBI Taxonomy" id="83552"/>
    <lineage>
        <taxon>Bacteria</taxon>
        <taxon>Pseudomonadati</taxon>
        <taxon>Chlamydiota</taxon>
        <taxon>Chlamydiia</taxon>
        <taxon>Parachlamydiales</taxon>
        <taxon>Parachlamydiaceae</taxon>
        <taxon>Parachlamydia</taxon>
    </lineage>
</organism>
<dbReference type="SMART" id="SM00479">
    <property type="entry name" value="EXOIII"/>
    <property type="match status" value="1"/>
</dbReference>
<proteinExistence type="predicted"/>
<feature type="domain" description="Exonuclease" evidence="3">
    <location>
        <begin position="2"/>
        <end position="167"/>
    </location>
</feature>
<dbReference type="OMA" id="DQKFWDY"/>
<keyword evidence="4" id="KW-0808">Transferase</keyword>
<dbReference type="Proteomes" id="UP000031307">
    <property type="component" value="Unassembled WGS sequence"/>
</dbReference>
<dbReference type="NCBIfam" id="TIGR00573">
    <property type="entry name" value="dnaq"/>
    <property type="match status" value="1"/>
</dbReference>
<dbReference type="InterPro" id="IPR012337">
    <property type="entry name" value="RNaseH-like_sf"/>
</dbReference>
<protein>
    <submittedName>
        <fullName evidence="4">DNA polymerase III subunit epsilon</fullName>
        <ecNumber evidence="4">2.7.7.7</ecNumber>
    </submittedName>
</protein>
<dbReference type="InterPro" id="IPR006054">
    <property type="entry name" value="DnaQ"/>
</dbReference>
<dbReference type="PANTHER" id="PTHR30231:SF41">
    <property type="entry name" value="DNA POLYMERASE III SUBUNIT EPSILON"/>
    <property type="match status" value="1"/>
</dbReference>
<evidence type="ECO:0000259" key="3">
    <source>
        <dbReference type="SMART" id="SM00479"/>
    </source>
</evidence>
<comment type="caution">
    <text evidence="4">The sequence shown here is derived from an EMBL/GenBank/DDBJ whole genome shotgun (WGS) entry which is preliminary data.</text>
</comment>
<dbReference type="GO" id="GO:0008408">
    <property type="term" value="F:3'-5' exonuclease activity"/>
    <property type="evidence" value="ECO:0007669"/>
    <property type="project" value="TreeGrafter"/>
</dbReference>
<evidence type="ECO:0000256" key="1">
    <source>
        <dbReference type="ARBA" id="ARBA00025483"/>
    </source>
</evidence>
<dbReference type="NCBIfam" id="NF004963">
    <property type="entry name" value="PRK06309.1"/>
    <property type="match status" value="1"/>
</dbReference>
<dbReference type="GO" id="GO:0045004">
    <property type="term" value="P:DNA replication proofreading"/>
    <property type="evidence" value="ECO:0007669"/>
    <property type="project" value="TreeGrafter"/>
</dbReference>
<dbReference type="PANTHER" id="PTHR30231">
    <property type="entry name" value="DNA POLYMERASE III SUBUNIT EPSILON"/>
    <property type="match status" value="1"/>
</dbReference>
<reference evidence="4 5" key="1">
    <citation type="journal article" date="2014" name="Mol. Biol. Evol.">
        <title>Massive expansion of Ubiquitination-related gene families within the Chlamydiae.</title>
        <authorList>
            <person name="Domman D."/>
            <person name="Collingro A."/>
            <person name="Lagkouvardos I."/>
            <person name="Gehre L."/>
            <person name="Weinmaier T."/>
            <person name="Rattei T."/>
            <person name="Subtil A."/>
            <person name="Horn M."/>
        </authorList>
    </citation>
    <scope>NUCLEOTIDE SEQUENCE [LARGE SCALE GENOMIC DNA]</scope>
    <source>
        <strain evidence="4 5">OEW1</strain>
    </source>
</reference>
<dbReference type="FunFam" id="3.30.420.10:FF:000045">
    <property type="entry name" value="3'-5' exonuclease DinG"/>
    <property type="match status" value="1"/>
</dbReference>
<dbReference type="CDD" id="cd06127">
    <property type="entry name" value="DEDDh"/>
    <property type="match status" value="1"/>
</dbReference>
<dbReference type="Pfam" id="PF00929">
    <property type="entry name" value="RNase_T"/>
    <property type="match status" value="1"/>
</dbReference>
<evidence type="ECO:0000256" key="2">
    <source>
        <dbReference type="ARBA" id="ARBA00026073"/>
    </source>
</evidence>
<evidence type="ECO:0000313" key="5">
    <source>
        <dbReference type="Proteomes" id="UP000031307"/>
    </source>
</evidence>
<keyword evidence="4" id="KW-0548">Nucleotidyltransferase</keyword>
<dbReference type="PATRIC" id="fig|83552.4.peg.459"/>
<evidence type="ECO:0000313" key="4">
    <source>
        <dbReference type="EMBL" id="KIA78339.1"/>
    </source>
</evidence>
<name>A0A0C1EQ30_9BACT</name>
<dbReference type="Pfam" id="PF12843">
    <property type="entry name" value="QSregVF_b"/>
    <property type="match status" value="1"/>
</dbReference>
<sequence length="231" mass="26480">MKALYYDTETTGIKADRDYVIELAVYDPVGNRTFERLINPGVPIPPEATAIHHITDEMVANAPSFGEIIEEFKEFCSGDVVLIAHNNDQFDIHFLRNEFKRSNQELPPWKFLDTLKWARRYRNDLPRHTLQFLRGIYGIAENNAHRALDDVIVLHQVFSAMLDDLSIAEAYALMNQPKDIQHMPFGKHQGMPLKQVPASYIQWLAGTGAFEKPENLELRQCFEKLGLLNVG</sequence>
<dbReference type="Gene3D" id="3.30.420.10">
    <property type="entry name" value="Ribonuclease H-like superfamily/Ribonuclease H"/>
    <property type="match status" value="1"/>
</dbReference>
<gene>
    <name evidence="4" type="primary">dnaQ</name>
    <name evidence="4" type="ORF">DB43_EF00210</name>
</gene>
<dbReference type="InterPro" id="IPR013520">
    <property type="entry name" value="Ribonucl_H"/>
</dbReference>
<dbReference type="GO" id="GO:0003677">
    <property type="term" value="F:DNA binding"/>
    <property type="evidence" value="ECO:0007669"/>
    <property type="project" value="InterPro"/>
</dbReference>
<dbReference type="SUPFAM" id="SSF53098">
    <property type="entry name" value="Ribonuclease H-like"/>
    <property type="match status" value="1"/>
</dbReference>
<dbReference type="RefSeq" id="WP_006340385.1">
    <property type="nucleotide sequence ID" value="NZ_BAWW01000007.1"/>
</dbReference>
<dbReference type="AlphaFoldDB" id="A0A0C1EQ30"/>
<dbReference type="EMBL" id="JSAM01000026">
    <property type="protein sequence ID" value="KIA78339.1"/>
    <property type="molecule type" value="Genomic_DNA"/>
</dbReference>
<dbReference type="EC" id="2.7.7.7" evidence="4"/>
<dbReference type="InterPro" id="IPR024530">
    <property type="entry name" value="QSregVF_b"/>
</dbReference>